<dbReference type="GO" id="GO:0005811">
    <property type="term" value="C:lipid droplet"/>
    <property type="evidence" value="ECO:0007669"/>
    <property type="project" value="TreeGrafter"/>
</dbReference>
<keyword evidence="4" id="KW-1185">Reference proteome</keyword>
<dbReference type="InterPro" id="IPR018626">
    <property type="entry name" value="LCHN/Anr2"/>
</dbReference>
<protein>
    <submittedName>
        <fullName evidence="3">9134_t:CDS:1</fullName>
    </submittedName>
</protein>
<evidence type="ECO:0000313" key="4">
    <source>
        <dbReference type="Proteomes" id="UP000789342"/>
    </source>
</evidence>
<dbReference type="Proteomes" id="UP000789342">
    <property type="component" value="Unassembled WGS sequence"/>
</dbReference>
<evidence type="ECO:0000259" key="2">
    <source>
        <dbReference type="PROSITE" id="PS50211"/>
    </source>
</evidence>
<organism evidence="3 4">
    <name type="scientific">Acaulospora morrowiae</name>
    <dbReference type="NCBI Taxonomy" id="94023"/>
    <lineage>
        <taxon>Eukaryota</taxon>
        <taxon>Fungi</taxon>
        <taxon>Fungi incertae sedis</taxon>
        <taxon>Mucoromycota</taxon>
        <taxon>Glomeromycotina</taxon>
        <taxon>Glomeromycetes</taxon>
        <taxon>Diversisporales</taxon>
        <taxon>Acaulosporaceae</taxon>
        <taxon>Acaulospora</taxon>
    </lineage>
</organism>
<reference evidence="3" key="1">
    <citation type="submission" date="2021-06" db="EMBL/GenBank/DDBJ databases">
        <authorList>
            <person name="Kallberg Y."/>
            <person name="Tangrot J."/>
            <person name="Rosling A."/>
        </authorList>
    </citation>
    <scope>NUCLEOTIDE SEQUENCE</scope>
    <source>
        <strain evidence="3">CL551</strain>
    </source>
</reference>
<dbReference type="PANTHER" id="PTHR28153">
    <property type="entry name" value="PROTEIN, PUTATIVE-RELATED"/>
    <property type="match status" value="1"/>
</dbReference>
<dbReference type="PANTHER" id="PTHR28153:SF1">
    <property type="entry name" value="DUF4484 DOMAIN-CONTAINING PROTEIN"/>
    <property type="match status" value="1"/>
</dbReference>
<dbReference type="AlphaFoldDB" id="A0A9N9A1Y7"/>
<proteinExistence type="predicted"/>
<dbReference type="OrthoDB" id="2152680at2759"/>
<gene>
    <name evidence="3" type="ORF">AMORRO_LOCUS3926</name>
</gene>
<dbReference type="EMBL" id="CAJVPV010002001">
    <property type="protein sequence ID" value="CAG8515150.1"/>
    <property type="molecule type" value="Genomic_DNA"/>
</dbReference>
<dbReference type="InterPro" id="IPR053056">
    <property type="entry name" value="Lipid_Metab_Assoc_Protein"/>
</dbReference>
<accession>A0A9N9A1Y7</accession>
<evidence type="ECO:0000256" key="1">
    <source>
        <dbReference type="SAM" id="MobiDB-lite"/>
    </source>
</evidence>
<dbReference type="InterPro" id="IPR037516">
    <property type="entry name" value="Tripartite_DENN"/>
</dbReference>
<feature type="region of interest" description="Disordered" evidence="1">
    <location>
        <begin position="21"/>
        <end position="46"/>
    </location>
</feature>
<sequence length="590" mass="66081">NLKMSTLDYHVAANETSYFQNEPSAGISDFGENDKNNTLKTSRSQQPQIEDVQAYMSANSRAGEMQNDIPELSTENTNISEPLDDDFSNIVAIFVTRFDTKKGNIIEWQYPKGKTHLDLGGIEFQSIPSGLHLVSEDIIYFYRPPFIGLSVFMNEPTMDQSQDRGAHMAAVGILVSPTVGTGLCGSPWRHIELLQDEVRNHVHLSNDYSSLKQYFDKYSIPSGDNVIPSGGGPPKLQRTSSSNWSQFLRTRCLSVSSTSSYQVSVPSAHPAQHFPKFVRLCGPTIFMLWRAALLKKRILFYSPPPIMDACYSVYDTCLLANIPTSITRMLTNKVEKIKPLFNVGVSEIPLVESIEGGYVACTTDRILQHKNNLYDLLVNLPHNETGNVQPILIASPGSSLTTNINATDIRRYRVLLKILASHGLNNYNVEEDGGNMTDTGRKMMFGGWFWWYGRDGYQRLDDREAADEILLNNQPESVQDGLNLLNIDGTKDTSEIEALTTNLFNELRTIIESSIAYDSEEIILLYPDHLIQLGLDPHEDGVFVEEFAEMYFGKKVEVIGKGGGCLVQLFKKFSAYLDDSCCCFRLSEGF</sequence>
<feature type="domain" description="UDENN" evidence="2">
    <location>
        <begin position="91"/>
        <end position="516"/>
    </location>
</feature>
<comment type="caution">
    <text evidence="3">The sequence shown here is derived from an EMBL/GenBank/DDBJ whole genome shotgun (WGS) entry which is preliminary data.</text>
</comment>
<feature type="non-terminal residue" evidence="3">
    <location>
        <position position="590"/>
    </location>
</feature>
<name>A0A9N9A1Y7_9GLOM</name>
<dbReference type="PROSITE" id="PS50211">
    <property type="entry name" value="DENN"/>
    <property type="match status" value="1"/>
</dbReference>
<evidence type="ECO:0000313" key="3">
    <source>
        <dbReference type="EMBL" id="CAG8515150.1"/>
    </source>
</evidence>
<dbReference type="Pfam" id="PF09804">
    <property type="entry name" value="DENND11"/>
    <property type="match status" value="1"/>
</dbReference>